<organism evidence="11 12">
    <name type="scientific">[Lactobacillus] rogosae</name>
    <dbReference type="NCBI Taxonomy" id="706562"/>
    <lineage>
        <taxon>Bacteria</taxon>
        <taxon>Bacillati</taxon>
        <taxon>Bacillota</taxon>
        <taxon>Clostridia</taxon>
        <taxon>Lachnospirales</taxon>
        <taxon>Lachnospiraceae</taxon>
        <taxon>Lachnospira</taxon>
    </lineage>
</organism>
<dbReference type="GO" id="GO:0004764">
    <property type="term" value="F:shikimate 3-dehydrogenase (NADP+) activity"/>
    <property type="evidence" value="ECO:0007669"/>
    <property type="project" value="UniProtKB-EC"/>
</dbReference>
<reference evidence="11 12" key="1">
    <citation type="submission" date="2024-03" db="EMBL/GenBank/DDBJ databases">
        <title>Human intestinal bacterial collection.</title>
        <authorList>
            <person name="Pauvert C."/>
            <person name="Hitch T.C.A."/>
            <person name="Clavel T."/>
        </authorList>
    </citation>
    <scope>NUCLEOTIDE SEQUENCE [LARGE SCALE GENOMIC DNA]</scope>
    <source>
        <strain evidence="11 12">CLA-AA-H255</strain>
    </source>
</reference>
<keyword evidence="5 8" id="KW-0560">Oxidoreductase</keyword>
<evidence type="ECO:0000256" key="1">
    <source>
        <dbReference type="ARBA" id="ARBA00004871"/>
    </source>
</evidence>
<dbReference type="PANTHER" id="PTHR21089:SF1">
    <property type="entry name" value="BIFUNCTIONAL 3-DEHYDROQUINATE DEHYDRATASE_SHIKIMATE DEHYDROGENASE, CHLOROPLASTIC"/>
    <property type="match status" value="1"/>
</dbReference>
<dbReference type="SUPFAM" id="SSF51735">
    <property type="entry name" value="NAD(P)-binding Rossmann-fold domains"/>
    <property type="match status" value="1"/>
</dbReference>
<evidence type="ECO:0000256" key="5">
    <source>
        <dbReference type="ARBA" id="ARBA00023002"/>
    </source>
</evidence>
<evidence type="ECO:0000313" key="11">
    <source>
        <dbReference type="EMBL" id="MEQ2378929.1"/>
    </source>
</evidence>
<dbReference type="Pfam" id="PF01488">
    <property type="entry name" value="Shikimate_DH"/>
    <property type="match status" value="1"/>
</dbReference>
<feature type="binding site" evidence="8">
    <location>
        <position position="68"/>
    </location>
    <ligand>
        <name>shikimate</name>
        <dbReference type="ChEBI" id="CHEBI:36208"/>
    </ligand>
</feature>
<dbReference type="InterPro" id="IPR011342">
    <property type="entry name" value="Shikimate_DH"/>
</dbReference>
<dbReference type="InterPro" id="IPR013708">
    <property type="entry name" value="Shikimate_DH-bd_N"/>
</dbReference>
<evidence type="ECO:0000256" key="7">
    <source>
        <dbReference type="ARBA" id="ARBA00049442"/>
    </source>
</evidence>
<feature type="binding site" evidence="8">
    <location>
        <begin position="156"/>
        <end position="161"/>
    </location>
    <ligand>
        <name>NADP(+)</name>
        <dbReference type="ChEBI" id="CHEBI:58349"/>
    </ligand>
</feature>
<evidence type="ECO:0000256" key="3">
    <source>
        <dbReference type="ARBA" id="ARBA00022605"/>
    </source>
</evidence>
<comment type="caution">
    <text evidence="11">The sequence shown here is derived from an EMBL/GenBank/DDBJ whole genome shotgun (WGS) entry which is preliminary data.</text>
</comment>
<sequence length="290" mass="31738">MIDINGTTRVCGLIGNPVGHSISPVIHNSLAQLMDMNMVYTTFKVEKGDVVTAVKGAYALNILGLNVTVPHKQAVMESLVDIDPLAKAIGAVNTLVRTDKGYKGYNTDILGLERELIDEGVVLLGSRCVILGAGGAARAIAFLCAKSGAKEIYMLNRTKEKAYDIAKAVNDYFGKECIKPMLISEYDKLEADDYVVIQTTSVGLYPNVDDVVIDDEAFYKKVKVGVDIIYNPSETRFMKMCKNAGKPACNGLKMLLYQGVAAYELWNDVSVTKEQADKVYNKMKEELGIE</sequence>
<feature type="binding site" evidence="8">
    <location>
        <position position="258"/>
    </location>
    <ligand>
        <name>shikimate</name>
        <dbReference type="ChEBI" id="CHEBI:36208"/>
    </ligand>
</feature>
<feature type="binding site" evidence="8">
    <location>
        <position position="93"/>
    </location>
    <ligand>
        <name>shikimate</name>
        <dbReference type="ChEBI" id="CHEBI:36208"/>
    </ligand>
</feature>
<evidence type="ECO:0000256" key="8">
    <source>
        <dbReference type="HAMAP-Rule" id="MF_00222"/>
    </source>
</evidence>
<dbReference type="InterPro" id="IPR036291">
    <property type="entry name" value="NAD(P)-bd_dom_sf"/>
</dbReference>
<keyword evidence="3 8" id="KW-0028">Amino-acid biosynthesis</keyword>
<evidence type="ECO:0000256" key="2">
    <source>
        <dbReference type="ARBA" id="ARBA00012962"/>
    </source>
</evidence>
<feature type="binding site" evidence="8">
    <location>
        <position position="230"/>
    </location>
    <ligand>
        <name>shikimate</name>
        <dbReference type="ChEBI" id="CHEBI:36208"/>
    </ligand>
</feature>
<feature type="binding site" evidence="8">
    <location>
        <position position="228"/>
    </location>
    <ligand>
        <name>NADP(+)</name>
        <dbReference type="ChEBI" id="CHEBI:58349"/>
    </ligand>
</feature>
<feature type="binding site" evidence="8">
    <location>
        <begin position="21"/>
        <end position="23"/>
    </location>
    <ligand>
        <name>shikimate</name>
        <dbReference type="ChEBI" id="CHEBI:36208"/>
    </ligand>
</feature>
<dbReference type="EC" id="1.1.1.25" evidence="2 8"/>
<dbReference type="Proteomes" id="UP001442364">
    <property type="component" value="Unassembled WGS sequence"/>
</dbReference>
<comment type="similarity">
    <text evidence="8">Belongs to the shikimate dehydrogenase family.</text>
</comment>
<dbReference type="PANTHER" id="PTHR21089">
    <property type="entry name" value="SHIKIMATE DEHYDROGENASE"/>
    <property type="match status" value="1"/>
</dbReference>
<gene>
    <name evidence="8 11" type="primary">aroE</name>
    <name evidence="11" type="ORF">WMO14_03385</name>
</gene>
<proteinExistence type="inferred from homology"/>
<keyword evidence="6 8" id="KW-0057">Aromatic amino acid biosynthesis</keyword>
<evidence type="ECO:0000259" key="9">
    <source>
        <dbReference type="Pfam" id="PF01488"/>
    </source>
</evidence>
<protein>
    <recommendedName>
        <fullName evidence="2 8">Shikimate dehydrogenase (NADP(+))</fullName>
        <shortName evidence="8">SDH</shortName>
        <ecNumber evidence="2 8">1.1.1.25</ecNumber>
    </recommendedName>
</protein>
<evidence type="ECO:0000259" key="10">
    <source>
        <dbReference type="Pfam" id="PF08501"/>
    </source>
</evidence>
<dbReference type="InterPro" id="IPR022893">
    <property type="entry name" value="Shikimate_DH_fam"/>
</dbReference>
<dbReference type="Gene3D" id="3.40.50.10860">
    <property type="entry name" value="Leucine Dehydrogenase, chain A, domain 1"/>
    <property type="match status" value="1"/>
</dbReference>
<feature type="domain" description="Shikimate dehydrogenase substrate binding N-terminal" evidence="10">
    <location>
        <begin position="13"/>
        <end position="95"/>
    </location>
</feature>
<feature type="binding site" evidence="8">
    <location>
        <position position="108"/>
    </location>
    <ligand>
        <name>shikimate</name>
        <dbReference type="ChEBI" id="CHEBI:36208"/>
    </ligand>
</feature>
<dbReference type="HAMAP" id="MF_00222">
    <property type="entry name" value="Shikimate_DH_AroE"/>
    <property type="match status" value="1"/>
</dbReference>
<dbReference type="NCBIfam" id="TIGR00507">
    <property type="entry name" value="aroE"/>
    <property type="match status" value="1"/>
</dbReference>
<feature type="domain" description="Quinate/shikimate 5-dehydrogenase/glutamyl-tRNA reductase" evidence="9">
    <location>
        <begin position="125"/>
        <end position="200"/>
    </location>
</feature>
<keyword evidence="4 8" id="KW-0521">NADP</keyword>
<feature type="binding site" evidence="8">
    <location>
        <begin position="132"/>
        <end position="136"/>
    </location>
    <ligand>
        <name>NADP(+)</name>
        <dbReference type="ChEBI" id="CHEBI:58349"/>
    </ligand>
</feature>
<dbReference type="Gene3D" id="3.40.50.720">
    <property type="entry name" value="NAD(P)-binding Rossmann-like Domain"/>
    <property type="match status" value="1"/>
</dbReference>
<accession>A0ABV1BT51</accession>
<dbReference type="InterPro" id="IPR046346">
    <property type="entry name" value="Aminoacid_DH-like_N_sf"/>
</dbReference>
<name>A0ABV1BT51_9FIRM</name>
<dbReference type="SUPFAM" id="SSF53223">
    <property type="entry name" value="Aminoacid dehydrogenase-like, N-terminal domain"/>
    <property type="match status" value="1"/>
</dbReference>
<feature type="binding site" evidence="8">
    <location>
        <position position="251"/>
    </location>
    <ligand>
        <name>NADP(+)</name>
        <dbReference type="ChEBI" id="CHEBI:58349"/>
    </ligand>
</feature>
<comment type="catalytic activity">
    <reaction evidence="7 8">
        <text>shikimate + NADP(+) = 3-dehydroshikimate + NADPH + H(+)</text>
        <dbReference type="Rhea" id="RHEA:17737"/>
        <dbReference type="ChEBI" id="CHEBI:15378"/>
        <dbReference type="ChEBI" id="CHEBI:16630"/>
        <dbReference type="ChEBI" id="CHEBI:36208"/>
        <dbReference type="ChEBI" id="CHEBI:57783"/>
        <dbReference type="ChEBI" id="CHEBI:58349"/>
        <dbReference type="EC" id="1.1.1.25"/>
    </reaction>
</comment>
<dbReference type="Pfam" id="PF08501">
    <property type="entry name" value="Shikimate_dh_N"/>
    <property type="match status" value="1"/>
</dbReference>
<comment type="pathway">
    <text evidence="1 8">Metabolic intermediate biosynthesis; chorismate biosynthesis; chorismate from D-erythrose 4-phosphate and phosphoenolpyruvate: step 4/7.</text>
</comment>
<keyword evidence="12" id="KW-1185">Reference proteome</keyword>
<evidence type="ECO:0000256" key="6">
    <source>
        <dbReference type="ARBA" id="ARBA00023141"/>
    </source>
</evidence>
<dbReference type="EMBL" id="JBBMER010000002">
    <property type="protein sequence ID" value="MEQ2378929.1"/>
    <property type="molecule type" value="Genomic_DNA"/>
</dbReference>
<comment type="subunit">
    <text evidence="8">Homodimer.</text>
</comment>
<evidence type="ECO:0000313" key="12">
    <source>
        <dbReference type="Proteomes" id="UP001442364"/>
    </source>
</evidence>
<comment type="function">
    <text evidence="8">Involved in the biosynthesis of the chorismate, which leads to the biosynthesis of aromatic amino acids. Catalyzes the reversible NADPH linked reduction of 3-dehydroshikimate (DHSA) to yield shikimate (SA).</text>
</comment>
<dbReference type="InterPro" id="IPR006151">
    <property type="entry name" value="Shikm_DH/Glu-tRNA_Rdtase"/>
</dbReference>
<dbReference type="RefSeq" id="WP_055174136.1">
    <property type="nucleotide sequence ID" value="NZ_JBBMER010000002.1"/>
</dbReference>
<evidence type="ECO:0000256" key="4">
    <source>
        <dbReference type="ARBA" id="ARBA00022857"/>
    </source>
</evidence>
<comment type="caution">
    <text evidence="8">Lacks conserved residue(s) required for the propagation of feature annotation.</text>
</comment>
<feature type="active site" description="Proton acceptor" evidence="8">
    <location>
        <position position="72"/>
    </location>
</feature>
<dbReference type="CDD" id="cd01065">
    <property type="entry name" value="NAD_bind_Shikimate_DH"/>
    <property type="match status" value="1"/>
</dbReference>